<sequence>MTRKVAPSKEQTTLLPAFECLGLEQILVPNTATQFEAAAADISRAGIVGFDTESKPTFLKDEVSEGPHIVQFATTQKAYIFQLHHEDCRHFLADLLCSSAVLKVGFGLESDHEQIQHKLGLRLAAVLDLNTIFRKEGYANSTGARAAVAIMFQQKFHKSKKVTTSNWAERQLTPRQLLYAANDAYVALRVHAALNDRALP</sequence>
<dbReference type="Pfam" id="PF01612">
    <property type="entry name" value="DNA_pol_A_exo1"/>
    <property type="match status" value="1"/>
</dbReference>
<evidence type="ECO:0000313" key="2">
    <source>
        <dbReference type="EMBL" id="MCV2366859.1"/>
    </source>
</evidence>
<proteinExistence type="predicted"/>
<dbReference type="InterPro" id="IPR012337">
    <property type="entry name" value="RNaseH-like_sf"/>
</dbReference>
<keyword evidence="2" id="KW-0378">Hydrolase</keyword>
<feature type="domain" description="3'-5' exonuclease" evidence="1">
    <location>
        <begin position="26"/>
        <end position="199"/>
    </location>
</feature>
<dbReference type="PANTHER" id="PTHR47765">
    <property type="entry name" value="3'-5' EXONUCLEASE DOMAIN-CONTAINING PROTEIN"/>
    <property type="match status" value="1"/>
</dbReference>
<reference evidence="2 3" key="1">
    <citation type="submission" date="2021-11" db="EMBL/GenBank/DDBJ databases">
        <authorList>
            <person name="Liang Q."/>
            <person name="Mou H."/>
            <person name="Liu Z."/>
        </authorList>
    </citation>
    <scope>NUCLEOTIDE SEQUENCE [LARGE SCALE GENOMIC DNA]</scope>
    <source>
        <strain evidence="2 3">CHU3</strain>
    </source>
</reference>
<dbReference type="InterPro" id="IPR036397">
    <property type="entry name" value="RNaseH_sf"/>
</dbReference>
<evidence type="ECO:0000313" key="3">
    <source>
        <dbReference type="Proteomes" id="UP001209701"/>
    </source>
</evidence>
<organism evidence="2 3">
    <name type="scientific">Roseateles oligotrophus</name>
    <dbReference type="NCBI Taxonomy" id="1769250"/>
    <lineage>
        <taxon>Bacteria</taxon>
        <taxon>Pseudomonadati</taxon>
        <taxon>Pseudomonadota</taxon>
        <taxon>Betaproteobacteria</taxon>
        <taxon>Burkholderiales</taxon>
        <taxon>Sphaerotilaceae</taxon>
        <taxon>Roseateles</taxon>
    </lineage>
</organism>
<dbReference type="CDD" id="cd06141">
    <property type="entry name" value="WRN_exo"/>
    <property type="match status" value="1"/>
</dbReference>
<dbReference type="Proteomes" id="UP001209701">
    <property type="component" value="Unassembled WGS sequence"/>
</dbReference>
<gene>
    <name evidence="2" type="ORF">LNV07_01955</name>
</gene>
<dbReference type="GO" id="GO:0004527">
    <property type="term" value="F:exonuclease activity"/>
    <property type="evidence" value="ECO:0007669"/>
    <property type="project" value="UniProtKB-KW"/>
</dbReference>
<dbReference type="RefSeq" id="WP_263569477.1">
    <property type="nucleotide sequence ID" value="NZ_JAJIRN010000001.1"/>
</dbReference>
<dbReference type="InterPro" id="IPR002562">
    <property type="entry name" value="3'-5'_exonuclease_dom"/>
</dbReference>
<keyword evidence="3" id="KW-1185">Reference proteome</keyword>
<comment type="caution">
    <text evidence="2">The sequence shown here is derived from an EMBL/GenBank/DDBJ whole genome shotgun (WGS) entry which is preliminary data.</text>
</comment>
<evidence type="ECO:0000259" key="1">
    <source>
        <dbReference type="SMART" id="SM00474"/>
    </source>
</evidence>
<accession>A0ABT2Y9Y4</accession>
<dbReference type="SMART" id="SM00474">
    <property type="entry name" value="35EXOc"/>
    <property type="match status" value="1"/>
</dbReference>
<protein>
    <submittedName>
        <fullName evidence="2">3'-5' exonuclease domain-containing protein 2</fullName>
    </submittedName>
</protein>
<keyword evidence="2" id="KW-0269">Exonuclease</keyword>
<dbReference type="SUPFAM" id="SSF53098">
    <property type="entry name" value="Ribonuclease H-like"/>
    <property type="match status" value="1"/>
</dbReference>
<dbReference type="EMBL" id="JAJIRN010000001">
    <property type="protein sequence ID" value="MCV2366859.1"/>
    <property type="molecule type" value="Genomic_DNA"/>
</dbReference>
<dbReference type="Gene3D" id="3.30.420.10">
    <property type="entry name" value="Ribonuclease H-like superfamily/Ribonuclease H"/>
    <property type="match status" value="1"/>
</dbReference>
<name>A0ABT2Y9Y4_9BURK</name>
<dbReference type="InterPro" id="IPR052408">
    <property type="entry name" value="Exonuclease_MUT-7-like"/>
</dbReference>
<keyword evidence="2" id="KW-0540">Nuclease</keyword>
<dbReference type="PANTHER" id="PTHR47765:SF2">
    <property type="entry name" value="EXONUCLEASE MUT-7 HOMOLOG"/>
    <property type="match status" value="1"/>
</dbReference>